<evidence type="ECO:0000256" key="4">
    <source>
        <dbReference type="ARBA" id="ARBA00022801"/>
    </source>
</evidence>
<keyword evidence="9" id="KW-0732">Signal</keyword>
<keyword evidence="11" id="KW-1185">Reference proteome</keyword>
<dbReference type="Proteomes" id="UP000825935">
    <property type="component" value="Chromosome 22"/>
</dbReference>
<accession>A0A8T2S2E3</accession>
<comment type="caution">
    <text evidence="10">The sequence shown here is derived from an EMBL/GenBank/DDBJ whole genome shotgun (WGS) entry which is preliminary data.</text>
</comment>
<dbReference type="InterPro" id="IPR036430">
    <property type="entry name" value="RNase_T2-like_sf"/>
</dbReference>
<dbReference type="PROSITE" id="PS00531">
    <property type="entry name" value="RNASE_T2_2"/>
    <property type="match status" value="1"/>
</dbReference>
<dbReference type="OMA" id="TNCHIGS"/>
<sequence length="225" mass="25142">MASFLRVFIASLTYIAINLPLSFCKPGFDFFYFVQQWPGSYCDLRNKCCYPVTGKPIADFSIHGLWPNYEDGSYPFNCKGSSYDPSLISDLEDDLQIYWDTLACPTGDGQAFWSHEWKKHGTCSGLDQRGYFESALNLRESIDLLSALQNLGIQADGGSYTLKAVQKALTQAIGHKPGVECNRDIYGNRQLYQVYICVDIDGSTLIDCPIYPSSSCSSDISFPSF</sequence>
<keyword evidence="6" id="KW-0456">Lyase</keyword>
<dbReference type="EMBL" id="CM035427">
    <property type="protein sequence ID" value="KAH7306326.1"/>
    <property type="molecule type" value="Genomic_DNA"/>
</dbReference>
<protein>
    <submittedName>
        <fullName evidence="10">Uncharacterized protein</fullName>
    </submittedName>
</protein>
<dbReference type="PANTHER" id="PTHR11240">
    <property type="entry name" value="RIBONUCLEASE T2"/>
    <property type="match status" value="1"/>
</dbReference>
<feature type="chain" id="PRO_5035949799" evidence="9">
    <location>
        <begin position="25"/>
        <end position="225"/>
    </location>
</feature>
<dbReference type="Pfam" id="PF00445">
    <property type="entry name" value="Ribonuclease_T2"/>
    <property type="match status" value="1"/>
</dbReference>
<keyword evidence="2" id="KW-0540">Nuclease</keyword>
<dbReference type="CDD" id="cd01061">
    <property type="entry name" value="RNase_T2_euk"/>
    <property type="match status" value="1"/>
</dbReference>
<dbReference type="InterPro" id="IPR018188">
    <property type="entry name" value="RNase_T2_His_AS_1"/>
</dbReference>
<dbReference type="SUPFAM" id="SSF55895">
    <property type="entry name" value="Ribonuclease Rh-like"/>
    <property type="match status" value="1"/>
</dbReference>
<evidence type="ECO:0000256" key="6">
    <source>
        <dbReference type="ARBA" id="ARBA00023239"/>
    </source>
</evidence>
<dbReference type="InterPro" id="IPR033130">
    <property type="entry name" value="RNase_T2_His_AS_2"/>
</dbReference>
<organism evidence="10 11">
    <name type="scientific">Ceratopteris richardii</name>
    <name type="common">Triangle waterfern</name>
    <dbReference type="NCBI Taxonomy" id="49495"/>
    <lineage>
        <taxon>Eukaryota</taxon>
        <taxon>Viridiplantae</taxon>
        <taxon>Streptophyta</taxon>
        <taxon>Embryophyta</taxon>
        <taxon>Tracheophyta</taxon>
        <taxon>Polypodiopsida</taxon>
        <taxon>Polypodiidae</taxon>
        <taxon>Polypodiales</taxon>
        <taxon>Pteridineae</taxon>
        <taxon>Pteridaceae</taxon>
        <taxon>Parkerioideae</taxon>
        <taxon>Ceratopteris</taxon>
    </lineage>
</organism>
<evidence type="ECO:0000256" key="1">
    <source>
        <dbReference type="ARBA" id="ARBA00007469"/>
    </source>
</evidence>
<feature type="active site" evidence="7">
    <location>
        <position position="120"/>
    </location>
</feature>
<keyword evidence="3" id="KW-0255">Endonuclease</keyword>
<evidence type="ECO:0000256" key="2">
    <source>
        <dbReference type="ARBA" id="ARBA00022722"/>
    </source>
</evidence>
<name>A0A8T2S2E3_CERRI</name>
<evidence type="ECO:0000313" key="11">
    <source>
        <dbReference type="Proteomes" id="UP000825935"/>
    </source>
</evidence>
<dbReference type="PANTHER" id="PTHR11240:SF75">
    <property type="entry name" value="RIBONUCLEASE 3"/>
    <property type="match status" value="1"/>
</dbReference>
<dbReference type="OrthoDB" id="435754at2759"/>
<keyword evidence="5" id="KW-1015">Disulfide bond</keyword>
<reference evidence="10" key="1">
    <citation type="submission" date="2021-08" db="EMBL/GenBank/DDBJ databases">
        <title>WGS assembly of Ceratopteris richardii.</title>
        <authorList>
            <person name="Marchant D.B."/>
            <person name="Chen G."/>
            <person name="Jenkins J."/>
            <person name="Shu S."/>
            <person name="Leebens-Mack J."/>
            <person name="Grimwood J."/>
            <person name="Schmutz J."/>
            <person name="Soltis P."/>
            <person name="Soltis D."/>
            <person name="Chen Z.-H."/>
        </authorList>
    </citation>
    <scope>NUCLEOTIDE SEQUENCE</scope>
    <source>
        <strain evidence="10">Whitten #5841</strain>
        <tissue evidence="10">Leaf</tissue>
    </source>
</reference>
<dbReference type="GO" id="GO:0033897">
    <property type="term" value="F:ribonuclease T2 activity"/>
    <property type="evidence" value="ECO:0007669"/>
    <property type="project" value="InterPro"/>
</dbReference>
<dbReference type="InterPro" id="IPR001568">
    <property type="entry name" value="RNase_T2-like"/>
</dbReference>
<dbReference type="GO" id="GO:0003723">
    <property type="term" value="F:RNA binding"/>
    <property type="evidence" value="ECO:0007669"/>
    <property type="project" value="InterPro"/>
</dbReference>
<feature type="active site" evidence="7">
    <location>
        <position position="63"/>
    </location>
</feature>
<dbReference type="GO" id="GO:0006401">
    <property type="term" value="P:RNA catabolic process"/>
    <property type="evidence" value="ECO:0007669"/>
    <property type="project" value="TreeGrafter"/>
</dbReference>
<feature type="active site" evidence="7">
    <location>
        <position position="116"/>
    </location>
</feature>
<dbReference type="InterPro" id="IPR033697">
    <property type="entry name" value="Ribonuclease_T2_eukaryotic"/>
</dbReference>
<gene>
    <name evidence="10" type="ORF">KP509_22G006700</name>
</gene>
<dbReference type="AlphaFoldDB" id="A0A8T2S2E3"/>
<evidence type="ECO:0000313" key="10">
    <source>
        <dbReference type="EMBL" id="KAH7306326.1"/>
    </source>
</evidence>
<dbReference type="Gene3D" id="3.90.730.10">
    <property type="entry name" value="Ribonuclease T2-like"/>
    <property type="match status" value="1"/>
</dbReference>
<dbReference type="PROSITE" id="PS00530">
    <property type="entry name" value="RNASE_T2_1"/>
    <property type="match status" value="1"/>
</dbReference>
<keyword evidence="4" id="KW-0378">Hydrolase</keyword>
<dbReference type="GO" id="GO:0016787">
    <property type="term" value="F:hydrolase activity"/>
    <property type="evidence" value="ECO:0007669"/>
    <property type="project" value="UniProtKB-KW"/>
</dbReference>
<dbReference type="GO" id="GO:0005576">
    <property type="term" value="C:extracellular region"/>
    <property type="evidence" value="ECO:0007669"/>
    <property type="project" value="TreeGrafter"/>
</dbReference>
<evidence type="ECO:0000256" key="9">
    <source>
        <dbReference type="SAM" id="SignalP"/>
    </source>
</evidence>
<evidence type="ECO:0000256" key="5">
    <source>
        <dbReference type="ARBA" id="ARBA00023157"/>
    </source>
</evidence>
<evidence type="ECO:0000256" key="3">
    <source>
        <dbReference type="ARBA" id="ARBA00022759"/>
    </source>
</evidence>
<feature type="signal peptide" evidence="9">
    <location>
        <begin position="1"/>
        <end position="24"/>
    </location>
</feature>
<evidence type="ECO:0000256" key="8">
    <source>
        <dbReference type="RuleBase" id="RU004328"/>
    </source>
</evidence>
<comment type="similarity">
    <text evidence="1 8">Belongs to the RNase T2 family.</text>
</comment>
<evidence type="ECO:0000256" key="7">
    <source>
        <dbReference type="PIRSR" id="PIRSR633697-1"/>
    </source>
</evidence>
<proteinExistence type="inferred from homology"/>